<evidence type="ECO:0008006" key="4">
    <source>
        <dbReference type="Google" id="ProtNLM"/>
    </source>
</evidence>
<gene>
    <name evidence="2" type="ORF">ABID21_005033</name>
</gene>
<reference evidence="2 3" key="1">
    <citation type="submission" date="2024-06" db="EMBL/GenBank/DDBJ databases">
        <title>Genomic Encyclopedia of Type Strains, Phase IV (KMG-IV): sequencing the most valuable type-strain genomes for metagenomic binning, comparative biology and taxonomic classification.</title>
        <authorList>
            <person name="Goeker M."/>
        </authorList>
    </citation>
    <scope>NUCLEOTIDE SEQUENCE [LARGE SCALE GENOMIC DNA]</scope>
    <source>
        <strain evidence="2 3">DSM 105042</strain>
    </source>
</reference>
<organism evidence="2 3">
    <name type="scientific">Pseudorhizobium tarimense</name>
    <dbReference type="NCBI Taxonomy" id="1079109"/>
    <lineage>
        <taxon>Bacteria</taxon>
        <taxon>Pseudomonadati</taxon>
        <taxon>Pseudomonadota</taxon>
        <taxon>Alphaproteobacteria</taxon>
        <taxon>Hyphomicrobiales</taxon>
        <taxon>Rhizobiaceae</taxon>
        <taxon>Rhizobium/Agrobacterium group</taxon>
        <taxon>Pseudorhizobium</taxon>
    </lineage>
</organism>
<dbReference type="Proteomes" id="UP001549031">
    <property type="component" value="Unassembled WGS sequence"/>
</dbReference>
<dbReference type="RefSeq" id="WP_247246503.1">
    <property type="nucleotide sequence ID" value="NZ_JALJRA010000043.1"/>
</dbReference>
<dbReference type="Gene3D" id="3.40.30.10">
    <property type="entry name" value="Glutaredoxin"/>
    <property type="match status" value="1"/>
</dbReference>
<evidence type="ECO:0000256" key="1">
    <source>
        <dbReference type="SAM" id="MobiDB-lite"/>
    </source>
</evidence>
<name>A0ABV2HED3_9HYPH</name>
<evidence type="ECO:0000313" key="2">
    <source>
        <dbReference type="EMBL" id="MET3588893.1"/>
    </source>
</evidence>
<keyword evidence="3" id="KW-1185">Reference proteome</keyword>
<comment type="caution">
    <text evidence="2">The sequence shown here is derived from an EMBL/GenBank/DDBJ whole genome shotgun (WGS) entry which is preliminary data.</text>
</comment>
<dbReference type="SUPFAM" id="SSF52833">
    <property type="entry name" value="Thioredoxin-like"/>
    <property type="match status" value="1"/>
</dbReference>
<proteinExistence type="predicted"/>
<dbReference type="InterPro" id="IPR036249">
    <property type="entry name" value="Thioredoxin-like_sf"/>
</dbReference>
<evidence type="ECO:0000313" key="3">
    <source>
        <dbReference type="Proteomes" id="UP001549031"/>
    </source>
</evidence>
<dbReference type="EMBL" id="JBEPLJ010000042">
    <property type="protein sequence ID" value="MET3588893.1"/>
    <property type="molecule type" value="Genomic_DNA"/>
</dbReference>
<protein>
    <recommendedName>
        <fullName evidence="4">AhpC/TSA family protein</fullName>
    </recommendedName>
</protein>
<feature type="compositionally biased region" description="Polar residues" evidence="1">
    <location>
        <begin position="63"/>
        <end position="72"/>
    </location>
</feature>
<accession>A0ABV2HED3</accession>
<sequence>MTLQSKLDAMREGFENGRFPLVPTEAQLDTMRRATQSLIASRQADKALQAGDTAPELNLQDADGNNVSSPSLLSRGPLVVTFYRGV</sequence>
<feature type="region of interest" description="Disordered" evidence="1">
    <location>
        <begin position="41"/>
        <end position="73"/>
    </location>
</feature>